<proteinExistence type="predicted"/>
<evidence type="ECO:0000313" key="2">
    <source>
        <dbReference type="EMBL" id="KAJ7028566.1"/>
    </source>
</evidence>
<feature type="region of interest" description="Disordered" evidence="1">
    <location>
        <begin position="287"/>
        <end position="323"/>
    </location>
</feature>
<feature type="compositionally biased region" description="Acidic residues" evidence="1">
    <location>
        <begin position="350"/>
        <end position="371"/>
    </location>
</feature>
<feature type="region of interest" description="Disordered" evidence="1">
    <location>
        <begin position="339"/>
        <end position="416"/>
    </location>
</feature>
<accession>A0AAD6WYV8</accession>
<dbReference type="AlphaFoldDB" id="A0AAD6WYV8"/>
<feature type="region of interest" description="Disordered" evidence="1">
    <location>
        <begin position="1"/>
        <end position="89"/>
    </location>
</feature>
<organism evidence="2 3">
    <name type="scientific">Mycena alexandri</name>
    <dbReference type="NCBI Taxonomy" id="1745969"/>
    <lineage>
        <taxon>Eukaryota</taxon>
        <taxon>Fungi</taxon>
        <taxon>Dikarya</taxon>
        <taxon>Basidiomycota</taxon>
        <taxon>Agaricomycotina</taxon>
        <taxon>Agaricomycetes</taxon>
        <taxon>Agaricomycetidae</taxon>
        <taxon>Agaricales</taxon>
        <taxon>Marasmiineae</taxon>
        <taxon>Mycenaceae</taxon>
        <taxon>Mycena</taxon>
    </lineage>
</organism>
<feature type="compositionally biased region" description="Low complexity" evidence="1">
    <location>
        <begin position="1"/>
        <end position="23"/>
    </location>
</feature>
<evidence type="ECO:0000256" key="1">
    <source>
        <dbReference type="SAM" id="MobiDB-lite"/>
    </source>
</evidence>
<sequence length="416" mass="43124">MATSIPTSTSVSTSATSAFPTPAESLSASPSRASGYATPARASTSAGVSGYATPADAPSGVASPSRADASGSERGELDGCEEGESEKGDATHLPAAPLALGAHAPPEAIPFHLRLHFALAFRRAGERGARVAALAVCVQLRGGRVVSPSDDYAWPPRLALALHNTASPPQPYYPEELTPPPSAVSSAYSDPSHPFPSPVDAPRFDYPQHNEYAAYQPVPVSMYPPLDPAAASASVPPYANAAAYPHPSQALPPHAFAAYPLPHELPPAYPYPPLPLTVSVPVLAPHAADRPARHRSVEGPASGGGRARRDRKRPQEKRRIGYYPASPLMSTVIALREAEAASHPASAAGAEEEAEGSESADGDGEGEESDGEERGDNRHQCQARWQINAQMGPDPRGGAARGGGCACTGRAARGCR</sequence>
<name>A0AAD6WYV8_9AGAR</name>
<keyword evidence="3" id="KW-1185">Reference proteome</keyword>
<evidence type="ECO:0000313" key="3">
    <source>
        <dbReference type="Proteomes" id="UP001218188"/>
    </source>
</evidence>
<feature type="compositionally biased region" description="Pro residues" evidence="1">
    <location>
        <begin position="169"/>
        <end position="182"/>
    </location>
</feature>
<feature type="compositionally biased region" description="Low complexity" evidence="1">
    <location>
        <begin position="407"/>
        <end position="416"/>
    </location>
</feature>
<comment type="caution">
    <text evidence="2">The sequence shown here is derived from an EMBL/GenBank/DDBJ whole genome shotgun (WGS) entry which is preliminary data.</text>
</comment>
<dbReference type="Proteomes" id="UP001218188">
    <property type="component" value="Unassembled WGS sequence"/>
</dbReference>
<reference evidence="2" key="1">
    <citation type="submission" date="2023-03" db="EMBL/GenBank/DDBJ databases">
        <title>Massive genome expansion in bonnet fungi (Mycena s.s.) driven by repeated elements and novel gene families across ecological guilds.</title>
        <authorList>
            <consortium name="Lawrence Berkeley National Laboratory"/>
            <person name="Harder C.B."/>
            <person name="Miyauchi S."/>
            <person name="Viragh M."/>
            <person name="Kuo A."/>
            <person name="Thoen E."/>
            <person name="Andreopoulos B."/>
            <person name="Lu D."/>
            <person name="Skrede I."/>
            <person name="Drula E."/>
            <person name="Henrissat B."/>
            <person name="Morin E."/>
            <person name="Kohler A."/>
            <person name="Barry K."/>
            <person name="LaButti K."/>
            <person name="Morin E."/>
            <person name="Salamov A."/>
            <person name="Lipzen A."/>
            <person name="Mereny Z."/>
            <person name="Hegedus B."/>
            <person name="Baldrian P."/>
            <person name="Stursova M."/>
            <person name="Weitz H."/>
            <person name="Taylor A."/>
            <person name="Grigoriev I.V."/>
            <person name="Nagy L.G."/>
            <person name="Martin F."/>
            <person name="Kauserud H."/>
        </authorList>
    </citation>
    <scope>NUCLEOTIDE SEQUENCE</scope>
    <source>
        <strain evidence="2">CBHHK200</strain>
    </source>
</reference>
<dbReference type="EMBL" id="JARJCM010000111">
    <property type="protein sequence ID" value="KAJ7028566.1"/>
    <property type="molecule type" value="Genomic_DNA"/>
</dbReference>
<protein>
    <submittedName>
        <fullName evidence="2">Uncharacterized protein</fullName>
    </submittedName>
</protein>
<feature type="region of interest" description="Disordered" evidence="1">
    <location>
        <begin position="169"/>
        <end position="192"/>
    </location>
</feature>
<feature type="compositionally biased region" description="Basic and acidic residues" evidence="1">
    <location>
        <begin position="287"/>
        <end position="297"/>
    </location>
</feature>
<gene>
    <name evidence="2" type="ORF">C8F04DRAFT_1290825</name>
</gene>
<feature type="compositionally biased region" description="Basic residues" evidence="1">
    <location>
        <begin position="306"/>
        <end position="316"/>
    </location>
</feature>